<accession>A0A9W7FC58</accession>
<feature type="region of interest" description="Disordered" evidence="2">
    <location>
        <begin position="579"/>
        <end position="674"/>
    </location>
</feature>
<feature type="compositionally biased region" description="Basic and acidic residues" evidence="2">
    <location>
        <begin position="617"/>
        <end position="635"/>
    </location>
</feature>
<feature type="region of interest" description="Disordered" evidence="2">
    <location>
        <begin position="196"/>
        <end position="325"/>
    </location>
</feature>
<feature type="coiled-coil region" evidence="1">
    <location>
        <begin position="169"/>
        <end position="196"/>
    </location>
</feature>
<feature type="region of interest" description="Disordered" evidence="2">
    <location>
        <begin position="77"/>
        <end position="114"/>
    </location>
</feature>
<evidence type="ECO:0000256" key="1">
    <source>
        <dbReference type="SAM" id="Coils"/>
    </source>
</evidence>
<gene>
    <name evidence="3" type="ORF">TrVE_jg9975</name>
</gene>
<feature type="compositionally biased region" description="Low complexity" evidence="2">
    <location>
        <begin position="10"/>
        <end position="19"/>
    </location>
</feature>
<proteinExistence type="predicted"/>
<dbReference type="AlphaFoldDB" id="A0A9W7FC58"/>
<evidence type="ECO:0000313" key="3">
    <source>
        <dbReference type="EMBL" id="GMI09459.1"/>
    </source>
</evidence>
<feature type="compositionally biased region" description="Low complexity" evidence="2">
    <location>
        <begin position="238"/>
        <end position="252"/>
    </location>
</feature>
<name>A0A9W7FC58_9STRA</name>
<evidence type="ECO:0000256" key="2">
    <source>
        <dbReference type="SAM" id="MobiDB-lite"/>
    </source>
</evidence>
<feature type="compositionally biased region" description="Basic and acidic residues" evidence="2">
    <location>
        <begin position="212"/>
        <end position="226"/>
    </location>
</feature>
<keyword evidence="1" id="KW-0175">Coiled coil</keyword>
<keyword evidence="4" id="KW-1185">Reference proteome</keyword>
<dbReference type="EMBL" id="BRXX01000400">
    <property type="protein sequence ID" value="GMI09459.1"/>
    <property type="molecule type" value="Genomic_DNA"/>
</dbReference>
<feature type="compositionally biased region" description="Basic and acidic residues" evidence="2">
    <location>
        <begin position="654"/>
        <end position="674"/>
    </location>
</feature>
<evidence type="ECO:0008006" key="5">
    <source>
        <dbReference type="Google" id="ProtNLM"/>
    </source>
</evidence>
<feature type="compositionally biased region" description="Basic and acidic residues" evidence="2">
    <location>
        <begin position="583"/>
        <end position="604"/>
    </location>
</feature>
<feature type="compositionally biased region" description="Acidic residues" evidence="2">
    <location>
        <begin position="605"/>
        <end position="616"/>
    </location>
</feature>
<protein>
    <recommendedName>
        <fullName evidence="5">Fibrous sheath-interacting protein 1</fullName>
    </recommendedName>
</protein>
<sequence>MPPSPPPSPSQRSSTEPSSTEMDKRRSIYAELSTYIDDLKTQTRPGSGPQIDEDAQGSAVMLPDNFEEVVSCMTRNDLTGGGVTDLDIETTGGDGHTDGEGHETGPFTNGPPTDASVDWSKYALSDGISKLGVYYQYEKELKRDQSDRERIEKAMSKVKMLDRKIGIKEVEHEAKIEEFKQEIEELQGEVDRASEEYMGMHGVAPPGSKLRGSPDGKDRREREREGLTIPEADYYGEGPPSSRSSTSTRGGRVFLTDKMRGATPRSARKSQRGDLTSPAGSDVDGLKAPRTKAGEAKEGWDEEDDESGSSRRGRGKKAGEVGGVSIMERNKQLAALAGQTSLTMEEEARLKLLLGPDTEGEDDLSTKKKGNNNQENQDDDIDLQNPYFKEVFGGVDDSKRLREIDEKLEDIGALDNIIEDSGEHAVDESKAKGEGVLRARARARAEKEKEKTLDGALSAIKRAPLPLVGGEAGELSATVTEDDIKNIVDETNLDLLHEQTELADKTEIQVLLDQMKPDTDRQAEIRRAKVAAARKEINDVVQMSKLSDLAYEPKQFAGEIGEIYQAPKVLPDYEDTEYYDLQDGDRDGDGEEKESGESKDSEEKEEKEEKEDDDDKENTRRPTGGEEGGKGDGRSNDLSMLMMEMESAQAKAHLSLDRADAANREANRELAEMK</sequence>
<feature type="compositionally biased region" description="Basic and acidic residues" evidence="2">
    <location>
        <begin position="284"/>
        <end position="299"/>
    </location>
</feature>
<comment type="caution">
    <text evidence="3">The sequence shown here is derived from an EMBL/GenBank/DDBJ whole genome shotgun (WGS) entry which is preliminary data.</text>
</comment>
<feature type="region of interest" description="Disordered" evidence="2">
    <location>
        <begin position="347"/>
        <end position="386"/>
    </location>
</feature>
<feature type="region of interest" description="Disordered" evidence="2">
    <location>
        <begin position="1"/>
        <end position="27"/>
    </location>
</feature>
<evidence type="ECO:0000313" key="4">
    <source>
        <dbReference type="Proteomes" id="UP001165160"/>
    </source>
</evidence>
<dbReference type="Proteomes" id="UP001165160">
    <property type="component" value="Unassembled WGS sequence"/>
</dbReference>
<reference evidence="4" key="1">
    <citation type="journal article" date="2023" name="Commun. Biol.">
        <title>Genome analysis of Parmales, the sister group of diatoms, reveals the evolutionary specialization of diatoms from phago-mixotrophs to photoautotrophs.</title>
        <authorList>
            <person name="Ban H."/>
            <person name="Sato S."/>
            <person name="Yoshikawa S."/>
            <person name="Yamada K."/>
            <person name="Nakamura Y."/>
            <person name="Ichinomiya M."/>
            <person name="Sato N."/>
            <person name="Blanc-Mathieu R."/>
            <person name="Endo H."/>
            <person name="Kuwata A."/>
            <person name="Ogata H."/>
        </authorList>
    </citation>
    <scope>NUCLEOTIDE SEQUENCE [LARGE SCALE GENOMIC DNA]</scope>
    <source>
        <strain evidence="4">NIES 3699</strain>
    </source>
</reference>
<organism evidence="3 4">
    <name type="scientific">Triparma verrucosa</name>
    <dbReference type="NCBI Taxonomy" id="1606542"/>
    <lineage>
        <taxon>Eukaryota</taxon>
        <taxon>Sar</taxon>
        <taxon>Stramenopiles</taxon>
        <taxon>Ochrophyta</taxon>
        <taxon>Bolidophyceae</taxon>
        <taxon>Parmales</taxon>
        <taxon>Triparmaceae</taxon>
        <taxon>Triparma</taxon>
    </lineage>
</organism>